<comment type="caution">
    <text evidence="7">The sequence shown here is derived from an EMBL/GenBank/DDBJ whole genome shotgun (WGS) entry which is preliminary data.</text>
</comment>
<keyword evidence="3 7" id="KW-0762">Sugar transport</keyword>
<keyword evidence="3 7" id="KW-0813">Transport</keyword>
<comment type="subcellular location">
    <subcellularLocation>
        <location evidence="1">Membrane</location>
        <topology evidence="1">Multi-pass membrane protein</topology>
    </subcellularLocation>
</comment>
<keyword evidence="5" id="KW-1133">Transmembrane helix</keyword>
<evidence type="ECO:0000256" key="2">
    <source>
        <dbReference type="ARBA" id="ARBA00010992"/>
    </source>
</evidence>
<feature type="transmembrane region" description="Helical" evidence="5">
    <location>
        <begin position="30"/>
        <end position="51"/>
    </location>
</feature>
<name>A0ABS8TLJ4_DATST</name>
<dbReference type="InterPro" id="IPR020846">
    <property type="entry name" value="MFS_dom"/>
</dbReference>
<evidence type="ECO:0000259" key="6">
    <source>
        <dbReference type="PROSITE" id="PS50850"/>
    </source>
</evidence>
<dbReference type="InterPro" id="IPR050549">
    <property type="entry name" value="MFS_Trehalose_Transporter"/>
</dbReference>
<dbReference type="Proteomes" id="UP000823775">
    <property type="component" value="Unassembled WGS sequence"/>
</dbReference>
<dbReference type="PANTHER" id="PTHR48021:SF25">
    <property type="entry name" value="SUGAR TRANSPORTER ERD6-LIKE 5"/>
    <property type="match status" value="1"/>
</dbReference>
<protein>
    <submittedName>
        <fullName evidence="7">Sugar transporter esl1</fullName>
    </submittedName>
</protein>
<dbReference type="SUPFAM" id="SSF103473">
    <property type="entry name" value="MFS general substrate transporter"/>
    <property type="match status" value="1"/>
</dbReference>
<feature type="domain" description="Major facilitator superfamily (MFS) profile" evidence="6">
    <location>
        <begin position="34"/>
        <end position="99"/>
    </location>
</feature>
<keyword evidence="5" id="KW-0812">Transmembrane</keyword>
<dbReference type="Gene3D" id="1.20.1250.20">
    <property type="entry name" value="MFS general substrate transporter like domains"/>
    <property type="match status" value="1"/>
</dbReference>
<proteinExistence type="inferred from homology"/>
<feature type="transmembrane region" description="Helical" evidence="5">
    <location>
        <begin position="63"/>
        <end position="87"/>
    </location>
</feature>
<evidence type="ECO:0000256" key="4">
    <source>
        <dbReference type="ARBA" id="ARBA00044504"/>
    </source>
</evidence>
<comment type="similarity">
    <text evidence="2">Belongs to the major facilitator superfamily. Sugar transporter (TC 2.A.1.1) family.</text>
</comment>
<comment type="similarity">
    <text evidence="4">Belongs to the major facilitator superfamily. Phosphate:H(+) symporter (TC 2.A.1.9) family.</text>
</comment>
<evidence type="ECO:0000313" key="7">
    <source>
        <dbReference type="EMBL" id="MCD7472424.1"/>
    </source>
</evidence>
<organism evidence="7 8">
    <name type="scientific">Datura stramonium</name>
    <name type="common">Jimsonweed</name>
    <name type="synonym">Common thornapple</name>
    <dbReference type="NCBI Taxonomy" id="4076"/>
    <lineage>
        <taxon>Eukaryota</taxon>
        <taxon>Viridiplantae</taxon>
        <taxon>Streptophyta</taxon>
        <taxon>Embryophyta</taxon>
        <taxon>Tracheophyta</taxon>
        <taxon>Spermatophyta</taxon>
        <taxon>Magnoliopsida</taxon>
        <taxon>eudicotyledons</taxon>
        <taxon>Gunneridae</taxon>
        <taxon>Pentapetalae</taxon>
        <taxon>asterids</taxon>
        <taxon>lamiids</taxon>
        <taxon>Solanales</taxon>
        <taxon>Solanaceae</taxon>
        <taxon>Solanoideae</taxon>
        <taxon>Datureae</taxon>
        <taxon>Datura</taxon>
    </lineage>
</organism>
<accession>A0ABS8TLJ4</accession>
<feature type="non-terminal residue" evidence="7">
    <location>
        <position position="99"/>
    </location>
</feature>
<gene>
    <name evidence="7" type="primary">ESL1</name>
    <name evidence="7" type="ORF">HAX54_013658</name>
</gene>
<dbReference type="InterPro" id="IPR036259">
    <property type="entry name" value="MFS_trans_sf"/>
</dbReference>
<evidence type="ECO:0000313" key="8">
    <source>
        <dbReference type="Proteomes" id="UP000823775"/>
    </source>
</evidence>
<reference evidence="7 8" key="1">
    <citation type="journal article" date="2021" name="BMC Genomics">
        <title>Datura genome reveals duplications of psychoactive alkaloid biosynthetic genes and high mutation rate following tissue culture.</title>
        <authorList>
            <person name="Rajewski A."/>
            <person name="Carter-House D."/>
            <person name="Stajich J."/>
            <person name="Litt A."/>
        </authorList>
    </citation>
    <scope>NUCLEOTIDE SEQUENCE [LARGE SCALE GENOMIC DNA]</scope>
    <source>
        <strain evidence="7">AR-01</strain>
    </source>
</reference>
<dbReference type="PROSITE" id="PS50850">
    <property type="entry name" value="MFS"/>
    <property type="match status" value="1"/>
</dbReference>
<keyword evidence="5" id="KW-0472">Membrane</keyword>
<sequence length="99" mass="10251">MERERIEDGFTTTDPLICTPGDTPAPATPAVVFSTFVAVCGSFVFGSAVGFSSPAQIGIIQDLGLSVAEYSVFGSIWTIGAMIGAVMSGKLADLFARRG</sequence>
<evidence type="ECO:0000256" key="3">
    <source>
        <dbReference type="ARBA" id="ARBA00022597"/>
    </source>
</evidence>
<keyword evidence="8" id="KW-1185">Reference proteome</keyword>
<evidence type="ECO:0000256" key="5">
    <source>
        <dbReference type="SAM" id="Phobius"/>
    </source>
</evidence>
<dbReference type="PANTHER" id="PTHR48021">
    <property type="match status" value="1"/>
</dbReference>
<dbReference type="EMBL" id="JACEIK010001827">
    <property type="protein sequence ID" value="MCD7472424.1"/>
    <property type="molecule type" value="Genomic_DNA"/>
</dbReference>
<evidence type="ECO:0000256" key="1">
    <source>
        <dbReference type="ARBA" id="ARBA00004141"/>
    </source>
</evidence>